<feature type="region of interest" description="Disordered" evidence="1">
    <location>
        <begin position="36"/>
        <end position="57"/>
    </location>
</feature>
<evidence type="ECO:0000313" key="2">
    <source>
        <dbReference type="EMBL" id="MDQ1023516.1"/>
    </source>
</evidence>
<accession>A0ABU0SLD2</accession>
<reference evidence="2 3" key="1">
    <citation type="submission" date="2023-07" db="EMBL/GenBank/DDBJ databases">
        <title>Comparative genomics of wheat-associated soil bacteria to identify genetic determinants of phenazine resistance.</title>
        <authorList>
            <person name="Mouncey N."/>
        </authorList>
    </citation>
    <scope>NUCLEOTIDE SEQUENCE [LARGE SCALE GENOMIC DNA]</scope>
    <source>
        <strain evidence="2 3">V2I4</strain>
    </source>
</reference>
<proteinExistence type="predicted"/>
<dbReference type="EMBL" id="JAUSZI010000002">
    <property type="protein sequence ID" value="MDQ1023516.1"/>
    <property type="molecule type" value="Genomic_DNA"/>
</dbReference>
<comment type="caution">
    <text evidence="2">The sequence shown here is derived from an EMBL/GenBank/DDBJ whole genome shotgun (WGS) entry which is preliminary data.</text>
</comment>
<evidence type="ECO:0000313" key="3">
    <source>
        <dbReference type="Proteomes" id="UP001230328"/>
    </source>
</evidence>
<dbReference type="RefSeq" id="WP_307518598.1">
    <property type="nucleotide sequence ID" value="NZ_JAUSZI010000002.1"/>
</dbReference>
<gene>
    <name evidence="2" type="ORF">QF035_001098</name>
</gene>
<organism evidence="2 3">
    <name type="scientific">Streptomyces umbrinus</name>
    <dbReference type="NCBI Taxonomy" id="67370"/>
    <lineage>
        <taxon>Bacteria</taxon>
        <taxon>Bacillati</taxon>
        <taxon>Actinomycetota</taxon>
        <taxon>Actinomycetes</taxon>
        <taxon>Kitasatosporales</taxon>
        <taxon>Streptomycetaceae</taxon>
        <taxon>Streptomyces</taxon>
        <taxon>Streptomyces phaeochromogenes group</taxon>
    </lineage>
</organism>
<name>A0ABU0SLD2_9ACTN</name>
<sequence>MIAAALEEARGIGYVTAVACSTRVRINHCRTPVHADTAADAAPNPSPDPHPPAGSHL</sequence>
<evidence type="ECO:0000256" key="1">
    <source>
        <dbReference type="SAM" id="MobiDB-lite"/>
    </source>
</evidence>
<dbReference type="Proteomes" id="UP001230328">
    <property type="component" value="Unassembled WGS sequence"/>
</dbReference>
<feature type="compositionally biased region" description="Pro residues" evidence="1">
    <location>
        <begin position="44"/>
        <end position="57"/>
    </location>
</feature>
<protein>
    <submittedName>
        <fullName evidence="2">Uncharacterized protein</fullName>
    </submittedName>
</protein>
<keyword evidence="3" id="KW-1185">Reference proteome</keyword>